<proteinExistence type="predicted"/>
<keyword evidence="2" id="KW-1185">Reference proteome</keyword>
<dbReference type="Proteomes" id="UP000095008">
    <property type="component" value="Unassembled WGS sequence"/>
</dbReference>
<dbReference type="RefSeq" id="WP_065974006.1">
    <property type="nucleotide sequence ID" value="NZ_LWRY01000109.1"/>
</dbReference>
<evidence type="ECO:0000313" key="1">
    <source>
        <dbReference type="EMBL" id="OCX72505.1"/>
    </source>
</evidence>
<reference evidence="1" key="1">
    <citation type="journal article" date="2016" name="Int. J. Mol. Sci.">
        <title>Comparative genomics of the extreme acidophile Acidithiobacillus thiooxidans reveals intraspecific divergence and niche adaptation.</title>
        <authorList>
            <person name="Zhang X."/>
            <person name="Feng X."/>
            <person name="Tao J."/>
            <person name="Ma L."/>
            <person name="Xiao Y."/>
            <person name="Liang Y."/>
            <person name="Liu X."/>
            <person name="Yin H."/>
        </authorList>
    </citation>
    <scope>NUCLEOTIDE SEQUENCE [LARGE SCALE GENOMIC DNA]</scope>
    <source>
        <strain evidence="1">DXS-W</strain>
    </source>
</reference>
<organism evidence="1 2">
    <name type="scientific">Acidithiobacillus thiooxidans</name>
    <name type="common">Thiobacillus thiooxidans</name>
    <dbReference type="NCBI Taxonomy" id="930"/>
    <lineage>
        <taxon>Bacteria</taxon>
        <taxon>Pseudomonadati</taxon>
        <taxon>Pseudomonadota</taxon>
        <taxon>Acidithiobacillia</taxon>
        <taxon>Acidithiobacillales</taxon>
        <taxon>Acidithiobacillaceae</taxon>
        <taxon>Acidithiobacillus</taxon>
    </lineage>
</organism>
<sequence length="88" mass="10401">MICDDCAKARKKHNDPELLECKLREVQPVEVMIAYYAFIVQKGVIEEPFRLVCDCDKHPEHAWPFQFHPVIVLECDGYKKREKNHVEC</sequence>
<dbReference type="AlphaFoldDB" id="A0A1C2JBV4"/>
<name>A0A1C2JBV4_ACITH</name>
<comment type="caution">
    <text evidence="1">The sequence shown here is derived from an EMBL/GenBank/DDBJ whole genome shotgun (WGS) entry which is preliminary data.</text>
</comment>
<evidence type="ECO:0000313" key="2">
    <source>
        <dbReference type="Proteomes" id="UP000095008"/>
    </source>
</evidence>
<gene>
    <name evidence="1" type="ORF">A6M23_09695</name>
</gene>
<protein>
    <submittedName>
        <fullName evidence="1">Uncharacterized protein</fullName>
    </submittedName>
</protein>
<accession>A0A1C2JBV4</accession>
<dbReference type="EMBL" id="LWRY01000109">
    <property type="protein sequence ID" value="OCX72505.1"/>
    <property type="molecule type" value="Genomic_DNA"/>
</dbReference>